<dbReference type="Gene3D" id="2.40.50.40">
    <property type="match status" value="1"/>
</dbReference>
<reference evidence="4" key="2">
    <citation type="submission" date="2023-05" db="EMBL/GenBank/DDBJ databases">
        <authorList>
            <consortium name="Lawrence Berkeley National Laboratory"/>
            <person name="Steindorff A."/>
            <person name="Hensen N."/>
            <person name="Bonometti L."/>
            <person name="Westerberg I."/>
            <person name="Brannstrom I.O."/>
            <person name="Guillou S."/>
            <person name="Cros-Aarteil S."/>
            <person name="Calhoun S."/>
            <person name="Haridas S."/>
            <person name="Kuo A."/>
            <person name="Mondo S."/>
            <person name="Pangilinan J."/>
            <person name="Riley R."/>
            <person name="Labutti K."/>
            <person name="Andreopoulos B."/>
            <person name="Lipzen A."/>
            <person name="Chen C."/>
            <person name="Yanf M."/>
            <person name="Daum C."/>
            <person name="Ng V."/>
            <person name="Clum A."/>
            <person name="Ohm R."/>
            <person name="Martin F."/>
            <person name="Silar P."/>
            <person name="Natvig D."/>
            <person name="Lalanne C."/>
            <person name="Gautier V."/>
            <person name="Ament-Velasquez S.L."/>
            <person name="Kruys A."/>
            <person name="Hutchinson M.I."/>
            <person name="Powell A.J."/>
            <person name="Barry K."/>
            <person name="Miller A.N."/>
            <person name="Grigoriev I.V."/>
            <person name="Debuchy R."/>
            <person name="Gladieux P."/>
            <person name="Thoren M.H."/>
            <person name="Johannesson H."/>
        </authorList>
    </citation>
    <scope>NUCLEOTIDE SEQUENCE</scope>
    <source>
        <strain evidence="4">CBS 123565</strain>
    </source>
</reference>
<name>A0AAN6ZBE7_9PEZI</name>
<protein>
    <recommendedName>
        <fullName evidence="3">Chromo domain-containing protein</fullName>
    </recommendedName>
</protein>
<dbReference type="CDD" id="cd00024">
    <property type="entry name" value="CD_CSD"/>
    <property type="match status" value="1"/>
</dbReference>
<comment type="subunit">
    <text evidence="1">Component of the NuA4 histone acetyltransferase complex.</text>
</comment>
<evidence type="ECO:0000256" key="2">
    <source>
        <dbReference type="SAM" id="MobiDB-lite"/>
    </source>
</evidence>
<dbReference type="InterPro" id="IPR000953">
    <property type="entry name" value="Chromo/chromo_shadow_dom"/>
</dbReference>
<dbReference type="InterPro" id="IPR023780">
    <property type="entry name" value="Chromo_domain"/>
</dbReference>
<dbReference type="GO" id="GO:0006338">
    <property type="term" value="P:chromatin remodeling"/>
    <property type="evidence" value="ECO:0007669"/>
    <property type="project" value="UniProtKB-ARBA"/>
</dbReference>
<accession>A0AAN6ZBE7</accession>
<dbReference type="AlphaFoldDB" id="A0AAN6ZBE7"/>
<evidence type="ECO:0000259" key="3">
    <source>
        <dbReference type="PROSITE" id="PS50013"/>
    </source>
</evidence>
<comment type="caution">
    <text evidence="4">The sequence shown here is derived from an EMBL/GenBank/DDBJ whole genome shotgun (WGS) entry which is preliminary data.</text>
</comment>
<dbReference type="PROSITE" id="PS50013">
    <property type="entry name" value="CHROMO_2"/>
    <property type="match status" value="1"/>
</dbReference>
<proteinExistence type="predicted"/>
<dbReference type="SMART" id="SM00298">
    <property type="entry name" value="CHROMO"/>
    <property type="match status" value="1"/>
</dbReference>
<feature type="region of interest" description="Disordered" evidence="2">
    <location>
        <begin position="243"/>
        <end position="263"/>
    </location>
</feature>
<evidence type="ECO:0000313" key="5">
    <source>
        <dbReference type="Proteomes" id="UP001304895"/>
    </source>
</evidence>
<dbReference type="Proteomes" id="UP001304895">
    <property type="component" value="Unassembled WGS sequence"/>
</dbReference>
<keyword evidence="5" id="KW-1185">Reference proteome</keyword>
<dbReference type="EMBL" id="MU853420">
    <property type="protein sequence ID" value="KAK4132052.1"/>
    <property type="molecule type" value="Genomic_DNA"/>
</dbReference>
<organism evidence="4 5">
    <name type="scientific">Trichocladium antarcticum</name>
    <dbReference type="NCBI Taxonomy" id="1450529"/>
    <lineage>
        <taxon>Eukaryota</taxon>
        <taxon>Fungi</taxon>
        <taxon>Dikarya</taxon>
        <taxon>Ascomycota</taxon>
        <taxon>Pezizomycotina</taxon>
        <taxon>Sordariomycetes</taxon>
        <taxon>Sordariomycetidae</taxon>
        <taxon>Sordariales</taxon>
        <taxon>Chaetomiaceae</taxon>
        <taxon>Trichocladium</taxon>
    </lineage>
</organism>
<reference evidence="4" key="1">
    <citation type="journal article" date="2023" name="Mol. Phylogenet. Evol.">
        <title>Genome-scale phylogeny and comparative genomics of the fungal order Sordariales.</title>
        <authorList>
            <person name="Hensen N."/>
            <person name="Bonometti L."/>
            <person name="Westerberg I."/>
            <person name="Brannstrom I.O."/>
            <person name="Guillou S."/>
            <person name="Cros-Aarteil S."/>
            <person name="Calhoun S."/>
            <person name="Haridas S."/>
            <person name="Kuo A."/>
            <person name="Mondo S."/>
            <person name="Pangilinan J."/>
            <person name="Riley R."/>
            <person name="LaButti K."/>
            <person name="Andreopoulos B."/>
            <person name="Lipzen A."/>
            <person name="Chen C."/>
            <person name="Yan M."/>
            <person name="Daum C."/>
            <person name="Ng V."/>
            <person name="Clum A."/>
            <person name="Steindorff A."/>
            <person name="Ohm R.A."/>
            <person name="Martin F."/>
            <person name="Silar P."/>
            <person name="Natvig D.O."/>
            <person name="Lalanne C."/>
            <person name="Gautier V."/>
            <person name="Ament-Velasquez S.L."/>
            <person name="Kruys A."/>
            <person name="Hutchinson M.I."/>
            <person name="Powell A.J."/>
            <person name="Barry K."/>
            <person name="Miller A.N."/>
            <person name="Grigoriev I.V."/>
            <person name="Debuchy R."/>
            <person name="Gladieux P."/>
            <person name="Hiltunen Thoren M."/>
            <person name="Johannesson H."/>
        </authorList>
    </citation>
    <scope>NUCLEOTIDE SEQUENCE</scope>
    <source>
        <strain evidence="4">CBS 123565</strain>
    </source>
</reference>
<evidence type="ECO:0000313" key="4">
    <source>
        <dbReference type="EMBL" id="KAK4132052.1"/>
    </source>
</evidence>
<feature type="domain" description="Chromo" evidence="3">
    <location>
        <begin position="287"/>
        <end position="351"/>
    </location>
</feature>
<dbReference type="InterPro" id="IPR016197">
    <property type="entry name" value="Chromo-like_dom_sf"/>
</dbReference>
<dbReference type="SUPFAM" id="SSF54160">
    <property type="entry name" value="Chromo domain-like"/>
    <property type="match status" value="1"/>
</dbReference>
<gene>
    <name evidence="4" type="ORF">BT67DRAFT_435900</name>
</gene>
<evidence type="ECO:0000256" key="1">
    <source>
        <dbReference type="ARBA" id="ARBA00011353"/>
    </source>
</evidence>
<dbReference type="Pfam" id="PF00385">
    <property type="entry name" value="Chromo"/>
    <property type="match status" value="1"/>
</dbReference>
<sequence length="434" mass="48102">MADKSVPAGRKTAIEIPLPTVRKYVGGSGPPPPRITLAPPRDSTAYIIDQFVLPTDEETTETSRRLIHYHIGFTDLPAVKILIPCNEVLDYVSPRELEDWEYMNLDTREEERARLLAKKQQAIGAAKMAALSSNLSAADAGIAVPSPTDEALRLVKQVAGPSLSTPRKRTLGQMLDEDLGDSNGDSDDAAIHRQLHGVGESDGTRIEYDLEDSESVDELALHSDMTGPGTPSRTRTTVATIHQDKQHRGHKMTPANPSPPDPLVYQEPKARVGVNRKKQQEPATDEWEVKDLLDDQWFLEQGAKVHKYLVLWEGNWPEDQNPTWEPAENVQDETLVKKYHMKKKAGLLKPPNKKQKTMHHYLSRTQYSSVAEAFEGDIGEHTETAAGDTESDTEEQFLVTENAGDIAGSGTKPGPSFRSFDNILARYNESLARG</sequence>